<reference evidence="3 4" key="1">
    <citation type="submission" date="2018-05" db="EMBL/GenBank/DDBJ databases">
        <title>Whole genome sequencing for identification of molecular markers to develop diagnostic detection tools for the regulated plant pathogen Lachnellula willkommii.</title>
        <authorList>
            <person name="Giroux E."/>
            <person name="Bilodeau G."/>
        </authorList>
    </citation>
    <scope>NUCLEOTIDE SEQUENCE [LARGE SCALE GENOMIC DNA]</scope>
    <source>
        <strain evidence="3 4">CBS 203.66</strain>
    </source>
</reference>
<dbReference type="Pfam" id="PF21762">
    <property type="entry name" value="DEDDh_C"/>
    <property type="match status" value="1"/>
</dbReference>
<dbReference type="OrthoDB" id="5953249at2759"/>
<name>A0A8T9AZJ0_9HELO</name>
<evidence type="ECO:0000256" key="1">
    <source>
        <dbReference type="SAM" id="MobiDB-lite"/>
    </source>
</evidence>
<feature type="region of interest" description="Disordered" evidence="1">
    <location>
        <begin position="54"/>
        <end position="75"/>
    </location>
</feature>
<feature type="compositionally biased region" description="Polar residues" evidence="1">
    <location>
        <begin position="574"/>
        <end position="601"/>
    </location>
</feature>
<sequence length="747" mass="83149">MDKLAKLEALGSVNLGTNLGADGKAWTHQLPKAMHLYEGSSDEDDGGFEMAREPKQKQSVGGGKNGLNRQAAGPSPYVDATSYDLEQYAGYGLGELAPEDEAFVPWQAVAEAYFDQGKISDHIWDLFYVYRLKSDLNLLPILLVPAKQFQDFLELINRSLSTSLAMPSGGSNGTFMVSFENDGTPRPRYLGRTANKEAAETLRNNIPPTYYKPKNEPKSTVTPTPQALEAFKAKLELMNAAQKGKKSGSKDKLKRERLFNQQSWKTSLKRTQRYLGLREASTRPENTNRRDMTWEAMDRLKSTVSLETPAVSFTPDILAPFPQEGRVVFVCVDIEAYERNNNLITEIGIATLDTDDLAGVVPGEGGANWMKLIRARHFRINEHKHLNNTEFVSGCADRFEHGTSEFISLKDAPRIVASCFKHPFSKPGDDTEPEEKRSIILVGHDLNQDINYLKKMGYDVYNLSNLLECVDTANMWKYMTRDNNPRKLAMILAELRLIGWNLHNAGNDAVYTLWAMIGISVKHLKEHSEREEIKEAMKQERIQRSVAEAEKTATEREEGWSSGGSDGGGPVNPRGNSSQTPHRASNVSASRDNHSVQSWLEGTQKAKPKPGLPVKAPEFNVKARKGQDVNAMMSQLGVDDDKATDQKLKPHEHNPRADKPFGLQPMSVKNDEKPQRYDGWGQPIPGPPETPDPRWRLGHSPSPGVVEAFGKQKQRKESDGTSSSKSKGKGLAFVKDKSSTSDLLNLD</sequence>
<dbReference type="EMBL" id="QGMF01001083">
    <property type="protein sequence ID" value="TVY13160.1"/>
    <property type="molecule type" value="Genomic_DNA"/>
</dbReference>
<evidence type="ECO:0000313" key="3">
    <source>
        <dbReference type="EMBL" id="TVY13160.1"/>
    </source>
</evidence>
<evidence type="ECO:0000259" key="2">
    <source>
        <dbReference type="Pfam" id="PF21762"/>
    </source>
</evidence>
<dbReference type="Gene3D" id="3.30.420.10">
    <property type="entry name" value="Ribonuclease H-like superfamily/Ribonuclease H"/>
    <property type="match status" value="1"/>
</dbReference>
<feature type="compositionally biased region" description="Gly residues" evidence="1">
    <location>
        <begin position="561"/>
        <end position="570"/>
    </location>
</feature>
<dbReference type="InterPro" id="IPR036397">
    <property type="entry name" value="RNaseH_sf"/>
</dbReference>
<feature type="region of interest" description="Disordered" evidence="1">
    <location>
        <begin position="535"/>
        <end position="747"/>
    </location>
</feature>
<dbReference type="GO" id="GO:0005634">
    <property type="term" value="C:nucleus"/>
    <property type="evidence" value="ECO:0007669"/>
    <property type="project" value="TreeGrafter"/>
</dbReference>
<accession>A0A8T9AZJ0</accession>
<feature type="compositionally biased region" description="Basic and acidic residues" evidence="1">
    <location>
        <begin position="639"/>
        <end position="659"/>
    </location>
</feature>
<gene>
    <name evidence="3" type="primary">YDR514C</name>
    <name evidence="3" type="ORF">LARI1_G008062</name>
</gene>
<proteinExistence type="predicted"/>
<comment type="caution">
    <text evidence="3">The sequence shown here is derived from an EMBL/GenBank/DDBJ whole genome shotgun (WGS) entry which is preliminary data.</text>
</comment>
<dbReference type="GO" id="GO:0003676">
    <property type="term" value="F:nucleic acid binding"/>
    <property type="evidence" value="ECO:0007669"/>
    <property type="project" value="InterPro"/>
</dbReference>
<keyword evidence="4" id="KW-1185">Reference proteome</keyword>
<evidence type="ECO:0000313" key="4">
    <source>
        <dbReference type="Proteomes" id="UP000469559"/>
    </source>
</evidence>
<dbReference type="Proteomes" id="UP000469559">
    <property type="component" value="Unassembled WGS sequence"/>
</dbReference>
<feature type="domain" description="Gfd2/YDR514C-like C-terminal" evidence="2">
    <location>
        <begin position="328"/>
        <end position="518"/>
    </location>
</feature>
<dbReference type="AlphaFoldDB" id="A0A8T9AZJ0"/>
<feature type="compositionally biased region" description="Basic and acidic residues" evidence="1">
    <location>
        <begin position="535"/>
        <end position="559"/>
    </location>
</feature>
<dbReference type="InterPro" id="IPR048519">
    <property type="entry name" value="Gfd2/YDR514C-like_C"/>
</dbReference>
<dbReference type="PANTHER" id="PTHR28083">
    <property type="entry name" value="GOOD FOR FULL DBP5 ACTIVITY PROTEIN 2"/>
    <property type="match status" value="1"/>
</dbReference>
<protein>
    <recommendedName>
        <fullName evidence="2">Gfd2/YDR514C-like C-terminal domain-containing protein</fullName>
    </recommendedName>
</protein>
<dbReference type="InterPro" id="IPR040151">
    <property type="entry name" value="Gfd2/YDR514C-like"/>
</dbReference>
<dbReference type="PANTHER" id="PTHR28083:SF1">
    <property type="entry name" value="GOOD FOR FULL DBP5 ACTIVITY PROTEIN 2"/>
    <property type="match status" value="1"/>
</dbReference>
<dbReference type="SUPFAM" id="SSF53098">
    <property type="entry name" value="Ribonuclease H-like"/>
    <property type="match status" value="1"/>
</dbReference>
<dbReference type="InterPro" id="IPR012337">
    <property type="entry name" value="RNaseH-like_sf"/>
</dbReference>
<organism evidence="3 4">
    <name type="scientific">Lachnellula arida</name>
    <dbReference type="NCBI Taxonomy" id="1316785"/>
    <lineage>
        <taxon>Eukaryota</taxon>
        <taxon>Fungi</taxon>
        <taxon>Dikarya</taxon>
        <taxon>Ascomycota</taxon>
        <taxon>Pezizomycotina</taxon>
        <taxon>Leotiomycetes</taxon>
        <taxon>Helotiales</taxon>
        <taxon>Lachnaceae</taxon>
        <taxon>Lachnellula</taxon>
    </lineage>
</organism>